<dbReference type="InterPro" id="IPR012430">
    <property type="entry name" value="TMEM43_fam"/>
</dbReference>
<dbReference type="RefSeq" id="WP_007807947.1">
    <property type="nucleotide sequence ID" value="NZ_CP157948.1"/>
</dbReference>
<evidence type="ECO:0000256" key="1">
    <source>
        <dbReference type="ARBA" id="ARBA00004127"/>
    </source>
</evidence>
<evidence type="ECO:0000256" key="4">
    <source>
        <dbReference type="ARBA" id="ARBA00022824"/>
    </source>
</evidence>
<feature type="transmembrane region" description="Helical" evidence="7">
    <location>
        <begin position="268"/>
        <end position="288"/>
    </location>
</feature>
<comment type="subcellular location">
    <subcellularLocation>
        <location evidence="1">Endomembrane system</location>
        <topology evidence="1">Multi-pass membrane protein</topology>
    </subcellularLocation>
    <subcellularLocation>
        <location evidence="2">Endoplasmic reticulum membrane</location>
    </subcellularLocation>
</comment>
<keyword evidence="5 7" id="KW-1133">Transmembrane helix</keyword>
<dbReference type="PANTHER" id="PTHR13416:SF2">
    <property type="entry name" value="TRANSMEMBRANE PROTEIN 43"/>
    <property type="match status" value="1"/>
</dbReference>
<evidence type="ECO:0000256" key="3">
    <source>
        <dbReference type="ARBA" id="ARBA00022692"/>
    </source>
</evidence>
<keyword evidence="6 7" id="KW-0472">Membrane</keyword>
<dbReference type="GO" id="GO:0012505">
    <property type="term" value="C:endomembrane system"/>
    <property type="evidence" value="ECO:0007669"/>
    <property type="project" value="UniProtKB-SubCell"/>
</dbReference>
<protein>
    <submittedName>
        <fullName evidence="8">TMEM43 family protein</fullName>
    </submittedName>
</protein>
<dbReference type="AlphaFoldDB" id="A0AAU7QIE8"/>
<evidence type="ECO:0000313" key="8">
    <source>
        <dbReference type="EMBL" id="XBS89175.1"/>
    </source>
</evidence>
<accession>A0AAU7QIE8</accession>
<feature type="transmembrane region" description="Helical" evidence="7">
    <location>
        <begin position="12"/>
        <end position="30"/>
    </location>
</feature>
<proteinExistence type="predicted"/>
<sequence length="349" mass="37354">MDLRKGISLRALALNVVGALLVFAGIGLMATTARGLQDYRAAASAHGGEVIDLGENARPEAGQHGTMARLVGTPRVVEAPHDPDFNLRVSTPVLVRHVEMFQWREIRVGDSVHYELDWVDHLLDAGHFVEPKGHANPVGFPIEGKQFDAGLVQLGGFKLDPVLLHAMPGTVQVTPDAAGLPENLAASFSRYQNYLVTSAHPGDPRLGDVRVSWNEVPLQQLTVVGRIDGDRLEAAADAADGKGYVVQLGDVPVLDIFPDLPVPPEFVWTWRILSVLLASLGAFALLSAHREQRDPLLALSLGVLVVGVVAAVLWLGDTQVMGGWLAVSLVGLGIAVWRLRGPLLGAGRD</sequence>
<dbReference type="GO" id="GO:0071763">
    <property type="term" value="P:nuclear membrane organization"/>
    <property type="evidence" value="ECO:0007669"/>
    <property type="project" value="TreeGrafter"/>
</dbReference>
<dbReference type="EMBL" id="CP157948">
    <property type="protein sequence ID" value="XBS89175.1"/>
    <property type="molecule type" value="Genomic_DNA"/>
</dbReference>
<feature type="transmembrane region" description="Helical" evidence="7">
    <location>
        <begin position="295"/>
        <end position="315"/>
    </location>
</feature>
<organism evidence="8">
    <name type="scientific">Rhodanobacter sp. IGA1.0</name>
    <dbReference type="NCBI Taxonomy" id="3158582"/>
    <lineage>
        <taxon>Bacteria</taxon>
        <taxon>Pseudomonadati</taxon>
        <taxon>Pseudomonadota</taxon>
        <taxon>Gammaproteobacteria</taxon>
        <taxon>Lysobacterales</taxon>
        <taxon>Rhodanobacteraceae</taxon>
        <taxon>Rhodanobacter</taxon>
    </lineage>
</organism>
<gene>
    <name evidence="8" type="ORF">ABNK63_12325</name>
</gene>
<reference evidence="8" key="1">
    <citation type="submission" date="2024-06" db="EMBL/GenBank/DDBJ databases">
        <authorList>
            <person name="Sun Y."/>
        </authorList>
    </citation>
    <scope>NUCLEOTIDE SEQUENCE</scope>
    <source>
        <strain evidence="8">IGA1.0</strain>
    </source>
</reference>
<dbReference type="GO" id="GO:0006629">
    <property type="term" value="P:lipid metabolic process"/>
    <property type="evidence" value="ECO:0007669"/>
    <property type="project" value="TreeGrafter"/>
</dbReference>
<evidence type="ECO:0000256" key="2">
    <source>
        <dbReference type="ARBA" id="ARBA00004586"/>
    </source>
</evidence>
<dbReference type="PANTHER" id="PTHR13416">
    <property type="match status" value="1"/>
</dbReference>
<feature type="transmembrane region" description="Helical" evidence="7">
    <location>
        <begin position="321"/>
        <end position="339"/>
    </location>
</feature>
<evidence type="ECO:0000256" key="6">
    <source>
        <dbReference type="ARBA" id="ARBA00023136"/>
    </source>
</evidence>
<evidence type="ECO:0000256" key="7">
    <source>
        <dbReference type="SAM" id="Phobius"/>
    </source>
</evidence>
<name>A0AAU7QIE8_9GAMM</name>
<keyword evidence="4" id="KW-0256">Endoplasmic reticulum</keyword>
<dbReference type="Pfam" id="PF07787">
    <property type="entry name" value="TMEM43"/>
    <property type="match status" value="1"/>
</dbReference>
<keyword evidence="3 7" id="KW-0812">Transmembrane</keyword>
<evidence type="ECO:0000256" key="5">
    <source>
        <dbReference type="ARBA" id="ARBA00022989"/>
    </source>
</evidence>